<dbReference type="RefSeq" id="WP_160210590.1">
    <property type="nucleotide sequence ID" value="NZ_QXWZ01000026.1"/>
</dbReference>
<proteinExistence type="predicted"/>
<dbReference type="PANTHER" id="PTHR40094">
    <property type="entry name" value="ALPHA-2-MACROGLOBULIN HOMOLOG"/>
    <property type="match status" value="1"/>
</dbReference>
<gene>
    <name evidence="4" type="ORF">D3Z39_13405</name>
</gene>
<evidence type="ECO:0000313" key="5">
    <source>
        <dbReference type="Proteomes" id="UP000446348"/>
    </source>
</evidence>
<feature type="transmembrane region" description="Helical" evidence="2">
    <location>
        <begin position="74"/>
        <end position="91"/>
    </location>
</feature>
<evidence type="ECO:0000313" key="4">
    <source>
        <dbReference type="EMBL" id="NBI79845.1"/>
    </source>
</evidence>
<dbReference type="Gene3D" id="2.20.130.20">
    <property type="match status" value="1"/>
</dbReference>
<keyword evidence="2" id="KW-1133">Transmembrane helix</keyword>
<evidence type="ECO:0000256" key="2">
    <source>
        <dbReference type="SAM" id="Phobius"/>
    </source>
</evidence>
<organism evidence="4 5">
    <name type="scientific">Anaerotruncus colihominis</name>
    <dbReference type="NCBI Taxonomy" id="169435"/>
    <lineage>
        <taxon>Bacteria</taxon>
        <taxon>Bacillati</taxon>
        <taxon>Bacillota</taxon>
        <taxon>Clostridia</taxon>
        <taxon>Eubacteriales</taxon>
        <taxon>Oscillospiraceae</taxon>
        <taxon>Anaerotruncus</taxon>
    </lineage>
</organism>
<dbReference type="OrthoDB" id="9767116at2"/>
<dbReference type="Proteomes" id="UP000446348">
    <property type="component" value="Unassembled WGS sequence"/>
</dbReference>
<dbReference type="PANTHER" id="PTHR40094:SF1">
    <property type="entry name" value="UBIQUITIN DOMAIN-CONTAINING PROTEIN"/>
    <property type="match status" value="1"/>
</dbReference>
<evidence type="ECO:0000259" key="3">
    <source>
        <dbReference type="SMART" id="SM01360"/>
    </source>
</evidence>
<keyword evidence="2" id="KW-0472">Membrane</keyword>
<dbReference type="InterPro" id="IPR011625">
    <property type="entry name" value="A2M_N_BRD"/>
</dbReference>
<dbReference type="SMART" id="SM01360">
    <property type="entry name" value="A2M"/>
    <property type="match status" value="1"/>
</dbReference>
<dbReference type="EMBL" id="QXWZ01000026">
    <property type="protein sequence ID" value="NBI79845.1"/>
    <property type="molecule type" value="Genomic_DNA"/>
</dbReference>
<feature type="compositionally biased region" description="Basic and acidic residues" evidence="1">
    <location>
        <begin position="36"/>
        <end position="46"/>
    </location>
</feature>
<feature type="region of interest" description="Disordered" evidence="1">
    <location>
        <begin position="1"/>
        <end position="64"/>
    </location>
</feature>
<evidence type="ECO:0000256" key="1">
    <source>
        <dbReference type="SAM" id="MobiDB-lite"/>
    </source>
</evidence>
<name>A0A845RLY2_9FIRM</name>
<feature type="compositionally biased region" description="Low complexity" evidence="1">
    <location>
        <begin position="49"/>
        <end position="64"/>
    </location>
</feature>
<dbReference type="GO" id="GO:0004866">
    <property type="term" value="F:endopeptidase inhibitor activity"/>
    <property type="evidence" value="ECO:0007669"/>
    <property type="project" value="InterPro"/>
</dbReference>
<accession>A0A845RLY2</accession>
<dbReference type="InterPro" id="IPR051802">
    <property type="entry name" value="YfhM-like"/>
</dbReference>
<sequence length="1747" mass="193134">MSEQEKMSASSQVPEEENTHTEQETPQEAASAPKGAEPKQAARDSGEDAGAPQQPGGPLAAPAGKNFRWQKRHSALLAAALFVVLGVAALVRQSAPARPVDAPVSSMASSAVQPGVDFEYPEDEAIDVAAFSSVYLLDGGFVEITPQPWFEPNSDGAPLTLEYLQNCLKLSPPYPFTVTEEQGKFRVYIEDMEKNGQVDLILPYRDGGEEAACRYTAYKKLYGNLDLEDGYGGAAIDAPIRVEFNSPISLESARGRVFLRQDIGDPDQLAPAIPCDVSYEEYAVVLTPHKMLDYRACYMVELAGTLASVAGARMGAPDRLYFMTEQRTFSVSIVDGNTNLFRPGVDIELTFEVKTEWSQGVDAKTELFRLPGVEAYQAVLTGENAQHSGDGDTGSVHMDDGFPSVTYDNPGMGYYLFRCSVMDQKTGEPVVVEKPFMVSTTAVYLQAAGESDLIWLNDCTTGEALGGYTVVFTQAGEQVARFVTEMDGTALFSHTAVAKEPTWEGLDADDDCIFTIYDPAGKAVYTDRTACLGWDSRSEERYYSFFYLDRALYRPTDTVNFWGYVKPYRMNRGAMPTQVEVVLDEGGLDKRVQVLLNTDGTFSGSLSYEQVASSQYGISARMLLPPPYLEDSSGNPVTTHHIDTIWVDIKDFVTPAYTISSSVDKPIYRSGDTVSITITPTFYDGTPLPDYPIEFSVFNPTSGNFEAIQKLTTDKKGVAYATVKAGENMSAYSWKPTYGYYYIKIANDGETVSHQGSYIYTPGNVILRPEVTFDAHGARLRVLANSVTLNGVRDAEQAQQLVDADDDAYDVLIGAPVDMQLSVETDLRYYMPREQGEDDPSGRYIWDEENIAAVEVKDGAGTAELLAAGAFDPSEYGRVSATVSYVHGGNTLSSSASASYSGGRRRAYRGPDETAPKGYTFNVYRGDEPEPVQTYEEYLGRTFVETDVGAPLQFELLRDGIPVQGGRMIYTLVQDDIIVRGSADAALTLTPDQRHANSILLVAAYFDGRDVYAVANCYIRINQESLALEIETELDKEAYMPGDVVTLSAKVRDKNGNPVSAQMCVSIVDEAVFALREQYFDILASLYGEMNFYNYYIYKYTSLTGDINPFNNSGDGGKGAGDNLEAYDIFRDDFRDTAFFKPLQSDQDGNASLSFTLPDNITSWRITTLAVGNNLYAGASKSNLVTTLPFFTKPVLSPKYIEGDEVTMLIQGHGTAVKTGGAISYEVRVTGDGVDETYTRSGTAYEPVEINLGKLTEGDYTVTSTGQFGQMRDTVELPLSVISSNLELIVNREIDLKKPVDIKALRYPVVITMYDDAYKAYNDSISSLLRHYCFRIDQRMARFAAKRALMQLGDPEDLPRHIRVSDSDVSGYQNFDGGVGWYTYSDQSDPAVTMKVLMFAGDMYDLERMKGYFEGVRDDQTRSGAERAAAYAGLAAIDSAYTADIREILDSQPDMKLKEQLYYVAGLAYGGDEAGALAYYEKLVTPRLRHDVEGAKWLEYSNAALKQDRLAENDEVTAAAWITASKLNLPDADGFAAHFARNRWRIDSIFECMIYVVNYGTPVTEAAKFSYTSGGELHEVDLAGYGCKSITLNRSEMQDLAFHDVPDAVRAAAYYIGEPEEAGFEDSGNIGMQKDFEEMEDGKYKVTLTVKFEDDAPYGFYNISDWVPSNMRLHTIAKQPQSSMLTVHSEQENQKLYFDFYRTAYTPKTVYINYYTQRTFDTQAVVDRAYLICAETGDSAFTERDRI</sequence>
<feature type="domain" description="Alpha-2-macroglobulin" evidence="3">
    <location>
        <begin position="1137"/>
        <end position="1229"/>
    </location>
</feature>
<keyword evidence="2" id="KW-0812">Transmembrane</keyword>
<comment type="caution">
    <text evidence="4">The sequence shown here is derived from an EMBL/GenBank/DDBJ whole genome shotgun (WGS) entry which is preliminary data.</text>
</comment>
<protein>
    <recommendedName>
        <fullName evidence="3">Alpha-2-macroglobulin domain-containing protein</fullName>
    </recommendedName>
</protein>
<reference evidence="4 5" key="1">
    <citation type="submission" date="2018-08" db="EMBL/GenBank/DDBJ databases">
        <title>Murine metabolic-syndrome-specific gut microbial biobank.</title>
        <authorList>
            <person name="Liu C."/>
        </authorList>
    </citation>
    <scope>NUCLEOTIDE SEQUENCE [LARGE SCALE GENOMIC DNA]</scope>
    <source>
        <strain evidence="4 5">X69</strain>
    </source>
</reference>
<dbReference type="InterPro" id="IPR001599">
    <property type="entry name" value="Macroglobln_a2"/>
</dbReference>
<dbReference type="Pfam" id="PF07703">
    <property type="entry name" value="A2M_BRD"/>
    <property type="match status" value="1"/>
</dbReference>
<dbReference type="Pfam" id="PF00207">
    <property type="entry name" value="A2M"/>
    <property type="match status" value="1"/>
</dbReference>